<evidence type="ECO:0000313" key="2">
    <source>
        <dbReference type="EMBL" id="RTI14152.1"/>
    </source>
</evidence>
<dbReference type="Proteomes" id="UP000287155">
    <property type="component" value="Unassembled WGS sequence"/>
</dbReference>
<protein>
    <submittedName>
        <fullName evidence="2">Uncharacterized protein</fullName>
    </submittedName>
</protein>
<feature type="region of interest" description="Disordered" evidence="1">
    <location>
        <begin position="34"/>
        <end position="60"/>
    </location>
</feature>
<dbReference type="RefSeq" id="WP_216641324.1">
    <property type="nucleotide sequence ID" value="NZ_PEMJ01000234.1"/>
</dbReference>
<sequence>EGENGRGEVGVLPEPGEDERLRLPPLSAREELLEEAAPQEGKAEEGLFQEPPDYPVSPGLRCFGEAGVRR</sequence>
<reference evidence="2 3" key="1">
    <citation type="journal article" date="2019" name="Extremophiles">
        <title>Biogeography of thermophiles and predominance of Thermus scotoductus in domestic water heaters.</title>
        <authorList>
            <person name="Wilpiszeski R.L."/>
            <person name="Zhang Z."/>
            <person name="House C.H."/>
        </authorList>
    </citation>
    <scope>NUCLEOTIDE SEQUENCE [LARGE SCALE GENOMIC DNA]</scope>
    <source>
        <strain evidence="2 3">14_S14</strain>
    </source>
</reference>
<accession>A0A430UXL4</accession>
<proteinExistence type="predicted"/>
<name>A0A430UXL4_THESC</name>
<feature type="non-terminal residue" evidence="2">
    <location>
        <position position="1"/>
    </location>
</feature>
<gene>
    <name evidence="2" type="ORF">CSW27_07730</name>
</gene>
<dbReference type="EMBL" id="PEMJ01000234">
    <property type="protein sequence ID" value="RTI14152.1"/>
    <property type="molecule type" value="Genomic_DNA"/>
</dbReference>
<comment type="caution">
    <text evidence="2">The sequence shown here is derived from an EMBL/GenBank/DDBJ whole genome shotgun (WGS) entry which is preliminary data.</text>
</comment>
<evidence type="ECO:0000256" key="1">
    <source>
        <dbReference type="SAM" id="MobiDB-lite"/>
    </source>
</evidence>
<dbReference type="AlphaFoldDB" id="A0A430UXL4"/>
<feature type="region of interest" description="Disordered" evidence="1">
    <location>
        <begin position="1"/>
        <end position="20"/>
    </location>
</feature>
<evidence type="ECO:0000313" key="3">
    <source>
        <dbReference type="Proteomes" id="UP000287155"/>
    </source>
</evidence>
<organism evidence="2 3">
    <name type="scientific">Thermus scotoductus</name>
    <dbReference type="NCBI Taxonomy" id="37636"/>
    <lineage>
        <taxon>Bacteria</taxon>
        <taxon>Thermotogati</taxon>
        <taxon>Deinococcota</taxon>
        <taxon>Deinococci</taxon>
        <taxon>Thermales</taxon>
        <taxon>Thermaceae</taxon>
        <taxon>Thermus</taxon>
    </lineage>
</organism>